<comment type="caution">
    <text evidence="3">The sequence shown here is derived from an EMBL/GenBank/DDBJ whole genome shotgun (WGS) entry which is preliminary data.</text>
</comment>
<evidence type="ECO:0000256" key="1">
    <source>
        <dbReference type="SAM" id="MobiDB-lite"/>
    </source>
</evidence>
<evidence type="ECO:0000256" key="2">
    <source>
        <dbReference type="SAM" id="Phobius"/>
    </source>
</evidence>
<proteinExistence type="predicted"/>
<keyword evidence="2" id="KW-0472">Membrane</keyword>
<evidence type="ECO:0000313" key="4">
    <source>
        <dbReference type="Proteomes" id="UP001604336"/>
    </source>
</evidence>
<evidence type="ECO:0000313" key="3">
    <source>
        <dbReference type="EMBL" id="KAL2474860.1"/>
    </source>
</evidence>
<feature type="transmembrane region" description="Helical" evidence="2">
    <location>
        <begin position="85"/>
        <end position="104"/>
    </location>
</feature>
<name>A0ABD1QF69_9LAMI</name>
<dbReference type="Proteomes" id="UP001604336">
    <property type="component" value="Unassembled WGS sequence"/>
</dbReference>
<dbReference type="EMBL" id="JBFOLK010000011">
    <property type="protein sequence ID" value="KAL2474860.1"/>
    <property type="molecule type" value="Genomic_DNA"/>
</dbReference>
<gene>
    <name evidence="3" type="ORF">Adt_35596</name>
</gene>
<organism evidence="3 4">
    <name type="scientific">Abeliophyllum distichum</name>
    <dbReference type="NCBI Taxonomy" id="126358"/>
    <lineage>
        <taxon>Eukaryota</taxon>
        <taxon>Viridiplantae</taxon>
        <taxon>Streptophyta</taxon>
        <taxon>Embryophyta</taxon>
        <taxon>Tracheophyta</taxon>
        <taxon>Spermatophyta</taxon>
        <taxon>Magnoliopsida</taxon>
        <taxon>eudicotyledons</taxon>
        <taxon>Gunneridae</taxon>
        <taxon>Pentapetalae</taxon>
        <taxon>asterids</taxon>
        <taxon>lamiids</taxon>
        <taxon>Lamiales</taxon>
        <taxon>Oleaceae</taxon>
        <taxon>Forsythieae</taxon>
        <taxon>Abeliophyllum</taxon>
    </lineage>
</organism>
<dbReference type="AlphaFoldDB" id="A0ABD1QF69"/>
<reference evidence="4" key="1">
    <citation type="submission" date="2024-07" db="EMBL/GenBank/DDBJ databases">
        <title>Two chromosome-level genome assemblies of Korean endemic species Abeliophyllum distichum and Forsythia ovata (Oleaceae).</title>
        <authorList>
            <person name="Jang H."/>
        </authorList>
    </citation>
    <scope>NUCLEOTIDE SEQUENCE [LARGE SCALE GENOMIC DNA]</scope>
</reference>
<feature type="region of interest" description="Disordered" evidence="1">
    <location>
        <begin position="19"/>
        <end position="49"/>
    </location>
</feature>
<keyword evidence="4" id="KW-1185">Reference proteome</keyword>
<sequence length="124" mass="13776">MGYHRRILISLKSEISLHQRKNRSARHRVEPRRIWEAPQRPPPRSGPTAIPSKLLAVWHPTSREIAHHCGADAAQFFLIEGGSSAILLLATLAIAIMLSLNIYAGKAPISDEFSKTTINHINKG</sequence>
<accession>A0ABD1QF69</accession>
<keyword evidence="2" id="KW-0812">Transmembrane</keyword>
<protein>
    <submittedName>
        <fullName evidence="3">CSC1-like protein</fullName>
    </submittedName>
</protein>
<keyword evidence="2" id="KW-1133">Transmembrane helix</keyword>